<evidence type="ECO:0000256" key="2">
    <source>
        <dbReference type="ARBA" id="ARBA00008887"/>
    </source>
</evidence>
<keyword evidence="8" id="KW-0243">Dynein</keyword>
<dbReference type="PANTHER" id="PTHR22878:SF70">
    <property type="entry name" value="DYNEIN HEAVY CHAIN 2, AXONEMAL"/>
    <property type="match status" value="1"/>
</dbReference>
<accession>A0A1R2BL06</accession>
<dbReference type="FunFam" id="3.10.490.20:FF:000009">
    <property type="entry name" value="Dynein heavy chain 4"/>
    <property type="match status" value="1"/>
</dbReference>
<evidence type="ECO:0000256" key="10">
    <source>
        <dbReference type="ARBA" id="ARBA00023069"/>
    </source>
</evidence>
<dbReference type="InterPro" id="IPR026983">
    <property type="entry name" value="DHC"/>
</dbReference>
<dbReference type="SUPFAM" id="SSF52540">
    <property type="entry name" value="P-loop containing nucleoside triphosphate hydrolases"/>
    <property type="match status" value="4"/>
</dbReference>
<dbReference type="InterPro" id="IPR035706">
    <property type="entry name" value="AAA_9"/>
</dbReference>
<comment type="similarity">
    <text evidence="2">Belongs to the dynein heavy chain family.</text>
</comment>
<dbReference type="GO" id="GO:0007018">
    <property type="term" value="P:microtubule-based movement"/>
    <property type="evidence" value="ECO:0007669"/>
    <property type="project" value="InterPro"/>
</dbReference>
<dbReference type="InterPro" id="IPR035699">
    <property type="entry name" value="AAA_6"/>
</dbReference>
<dbReference type="FunFam" id="3.40.50.300:FF:002141">
    <property type="entry name" value="Dynein heavy chain"/>
    <property type="match status" value="1"/>
</dbReference>
<dbReference type="Gene3D" id="1.20.920.30">
    <property type="match status" value="1"/>
</dbReference>
<keyword evidence="3" id="KW-0963">Cytoplasm</keyword>
<dbReference type="InterPro" id="IPR003593">
    <property type="entry name" value="AAA+_ATPase"/>
</dbReference>
<dbReference type="InterPro" id="IPR024317">
    <property type="entry name" value="Dynein_heavy_chain_D4_dom"/>
</dbReference>
<dbReference type="InterPro" id="IPR027417">
    <property type="entry name" value="P-loop_NTPase"/>
</dbReference>
<dbReference type="PANTHER" id="PTHR22878">
    <property type="entry name" value="DYNEIN HEAVY CHAIN 6, AXONEMAL-LIKE-RELATED"/>
    <property type="match status" value="1"/>
</dbReference>
<keyword evidence="9 14" id="KW-0175">Coiled coil</keyword>
<feature type="domain" description="AAA+ ATPase" evidence="16">
    <location>
        <begin position="1595"/>
        <end position="1734"/>
    </location>
</feature>
<evidence type="ECO:0000256" key="9">
    <source>
        <dbReference type="ARBA" id="ARBA00023054"/>
    </source>
</evidence>
<dbReference type="InterPro" id="IPR054354">
    <property type="entry name" value="DYNC2H1-like_lid"/>
</dbReference>
<dbReference type="Gene3D" id="3.10.490.20">
    <property type="match status" value="1"/>
</dbReference>
<dbReference type="InterPro" id="IPR043157">
    <property type="entry name" value="Dynein_AAA1S"/>
</dbReference>
<protein>
    <recommendedName>
        <fullName evidence="16">AAA+ ATPase domain-containing protein</fullName>
    </recommendedName>
</protein>
<dbReference type="Gene3D" id="6.10.140.1060">
    <property type="match status" value="1"/>
</dbReference>
<evidence type="ECO:0000256" key="15">
    <source>
        <dbReference type="SAM" id="MobiDB-lite"/>
    </source>
</evidence>
<dbReference type="Gene3D" id="1.10.8.720">
    <property type="entry name" value="Region D6 of dynein motor"/>
    <property type="match status" value="1"/>
</dbReference>
<dbReference type="Pfam" id="PF12780">
    <property type="entry name" value="AAA_8"/>
    <property type="match status" value="1"/>
</dbReference>
<reference evidence="17 18" key="1">
    <citation type="submission" date="2016-11" db="EMBL/GenBank/DDBJ databases">
        <title>The macronuclear genome of Stentor coeruleus: a giant cell with tiny introns.</title>
        <authorList>
            <person name="Slabodnick M."/>
            <person name="Ruby J.G."/>
            <person name="Reiff S.B."/>
            <person name="Swart E.C."/>
            <person name="Gosai S."/>
            <person name="Prabakaran S."/>
            <person name="Witkowska E."/>
            <person name="Larue G.E."/>
            <person name="Fisher S."/>
            <person name="Freeman R.M."/>
            <person name="Gunawardena J."/>
            <person name="Chu W."/>
            <person name="Stover N.A."/>
            <person name="Gregory B.D."/>
            <person name="Nowacki M."/>
            <person name="Derisi J."/>
            <person name="Roy S.W."/>
            <person name="Marshall W.F."/>
            <person name="Sood P."/>
        </authorList>
    </citation>
    <scope>NUCLEOTIDE SEQUENCE [LARGE SCALE GENOMIC DNA]</scope>
    <source>
        <strain evidence="17">WM001</strain>
    </source>
</reference>
<evidence type="ECO:0000313" key="17">
    <source>
        <dbReference type="EMBL" id="OMJ77483.1"/>
    </source>
</evidence>
<evidence type="ECO:0000256" key="4">
    <source>
        <dbReference type="ARBA" id="ARBA00022701"/>
    </source>
</evidence>
<dbReference type="GO" id="GO:0005930">
    <property type="term" value="C:axoneme"/>
    <property type="evidence" value="ECO:0007669"/>
    <property type="project" value="UniProtKB-SubCell"/>
</dbReference>
<dbReference type="InterPro" id="IPR024743">
    <property type="entry name" value="Dynein_HC_stalk"/>
</dbReference>
<dbReference type="FunFam" id="1.10.8.1220:FF:000001">
    <property type="entry name" value="Dynein axonemal heavy chain 5"/>
    <property type="match status" value="1"/>
</dbReference>
<dbReference type="OrthoDB" id="288882at2759"/>
<evidence type="ECO:0000256" key="5">
    <source>
        <dbReference type="ARBA" id="ARBA00022737"/>
    </source>
</evidence>
<keyword evidence="11" id="KW-0505">Motor protein</keyword>
<dbReference type="GO" id="GO:0005524">
    <property type="term" value="F:ATP binding"/>
    <property type="evidence" value="ECO:0007669"/>
    <property type="project" value="UniProtKB-KW"/>
</dbReference>
<evidence type="ECO:0000256" key="6">
    <source>
        <dbReference type="ARBA" id="ARBA00022741"/>
    </source>
</evidence>
<dbReference type="FunFam" id="1.20.920.20:FF:000001">
    <property type="entry name" value="dynein heavy chain 2, axonemal"/>
    <property type="match status" value="1"/>
</dbReference>
<keyword evidence="6" id="KW-0547">Nucleotide-binding</keyword>
<dbReference type="InterPro" id="IPR004273">
    <property type="entry name" value="Dynein_heavy_D6_P-loop"/>
</dbReference>
<organism evidence="17 18">
    <name type="scientific">Stentor coeruleus</name>
    <dbReference type="NCBI Taxonomy" id="5963"/>
    <lineage>
        <taxon>Eukaryota</taxon>
        <taxon>Sar</taxon>
        <taxon>Alveolata</taxon>
        <taxon>Ciliophora</taxon>
        <taxon>Postciliodesmatophora</taxon>
        <taxon>Heterotrichea</taxon>
        <taxon>Heterotrichida</taxon>
        <taxon>Stentoridae</taxon>
        <taxon>Stentor</taxon>
    </lineage>
</organism>
<dbReference type="InterPro" id="IPR041466">
    <property type="entry name" value="Dynein_AAA5_ext"/>
</dbReference>
<dbReference type="GO" id="GO:0051959">
    <property type="term" value="F:dynein light intermediate chain binding"/>
    <property type="evidence" value="ECO:0007669"/>
    <property type="project" value="InterPro"/>
</dbReference>
<sequence length="4297" mass="496475">MKRNKEFRVSKRRTPSKQSISESSPHALTNFSPNHELSSCFSEFNLTINLKLPEPEHKNLAESFSSPSLAQGIEYDSTVFKILPSLKKKHMPGSFLSLKHAEEFTKKLSKQTRKSVIKVPKVLIKKCTKKTKSKDFNPNFRKNDEQSLEKYQEKEQEELKNARKYIQKEKLPLHFYDPIIDPLTPKTMIESRKKSPDDKVRAYSKWFDSNGVCNWKKCFVESYDDKLDKYKITWETGGQKYATRINLRFEDEDPLRFEIRISEAKNYRDAIENNYCYNIFVSNHVKSHIHLPVRVLENIFIYVRSENLQNLDSYKDLLISSHKYIDNIHNPSMFLWKNESTHFIDENYIYKSKGFENQNEYMESFIKNIPEFQLFIYPKYDRIIVGKDKIIALIHDFKDHWKMVCKHIDYKMQKLKIQSIINSPYVVGDKKVKKLLTVNNSLKGSENMIRILDEMNGKCIYNDVARIKIMQKLNDIIISWKDLKMLPEKLSPEGLVNGKKGSGIAVKYKRSRTMSMDELMMIYNNSMNEFLKEAQNALFDIQYEIQDILTMEDKKRLERNASKLKARAYSKQSVDLEHSLPTELLEIFRKFTFVCNLRIETSLRNIIFTSLEHFYQRIFIPIEKISHKLEAKIDLTKKDFLSSNDQSYGLLNVNLTIDFQSKKIITIGFGESFCSEILSLIKNSIKKLENVKCLFTTQTGPSRSSSFLCISEISQGKLEKFLSKIEKVLICQQYLLQKYVGTIEKFSFVLDIEPKKWVSKYANDMNIDKMENEIFRLKRIKVDILEVIGKSNRIVGIWKIHSSNVRDVMIDIIDKTIEELTKLLQNDCLNKVKQIQEMYEEIEKIISYIPKNLEELEEIKTFISNNFAVKLDFIEQEVTMIMGNIEILEGYWIFIPFEMYKESWTCIGYSNNLKNLKEKCLKTLNILIVNFTQQLNDQKMNLHKEINETSIKLLNLKKQDNYQKYEQLACEFGMMQENIQKFTEVVKVVNVRESIIGQIQTDFKLLTDIKTDFTPYCKLWFYIRDFLDRHPIWMNGPIGNLHRDAIANELAACVNELSRYERGVFKNDPAPLRLIKDYISEVNNFRPYLPIIRCVNNPGMKERHWLEFYTQSGIDLSHCHGNSLLSIVSLGVLDFIEQLEAVSDLATKELGLENAKRKMENEWAHIKFDLHPYKTCFILVNTEVIWDVLNEHLMRTNAMSSSPYIQFLINEITTWKQNLMKIQDILEEWENFQHNWQYLQPIFTNNDISKQLSQASNKFRNINSQWENIMNSAHQNSNVYEFCINNLKLLDTLAYGNECLDSILKSLNEYLMSKRKAFPRFYFLSNEELILMLSNSQEILTIQKYIVKCFEAIASVRVDINNIVSMISPESEEVMFENPVAFYDKGEIKSLEVWMVELEKEMRGSLQIQLSIALQELNGFFLTDDSNIQDRSQGFIWGIKEHNQDSELKSWVNRWPSQLVHASLMVVWTSNVEQAVIDNKLKDLIASEEEFLSVLVETVRKDLRPLERLTFSTMVVIDVHNKDIAENLIKSQVTDLNDFAWFCSMRFYMQEGKMRIKMLDCIREYGYEYLGNTGRLVITELTDRCYRTLMSALNMSLGGAPEGPAGTGKTETTKDLAKILAKKCVVFNCSDRLDHIYMAKFFTGLCYCGAWACFDEFNRIELDVLSVIAEQILSIQTAVQKQATVFKMDEEEIQLDHTCAIFITMNPDYAGRTKLPDNLKALFRPVAMMIPDYAMIAEIYLYSFGFRHARILSQKITNSLKLASEQLSTQHHYDYGMRAVSTIIKAAGWLKQQFPKDDEENLVLKAIKNTNIPKFINQDIPLFNGIVKDLFPSVIDKDEKDEELMDALANAMIESMLIRNQRFLSKTIEIYTTILLRHGLMIVGESMSGKTTALSILNKALSYKNPVSCCYINPKSITLSQLYGAPDPISMDWKDGVLAQAIREYSESTSKGYKWIVMDGPVDAVWIESMNTVMDDNKKLCLPSGEIIKLTDSTRIIVEVDDLSYASPATISRCGMVYMDADDILGPGALIDQWVMYPPLKFTTPRYKDLFKKLFKDIFFPVLEYWNTDLKCKRLMPITPSHAARNVITLFQALIIKKGKSRKQHDQETIEENSNHPPSKPELLDDQSASGSKSKEILASIVSKSAIDQEVEKILHPKESFIENNRISHLFIQAVQWSLAGTCDEEGRKLCSGFLYNICNENYKIPVNFSEMYYNDVEMQWVSFKDLLTTPIKDPEITNTLVPTISLVSYQHLLNELIPRKVNTLISGLTGTGKTLLMKSFLADVDKVFQKATIMFSARTSSGDIQTFIESNLMKRRKGCIGPDTRKFFIFMIDDLNMPMKEAYGAQPAVELLRTVVERAELYDRSTLELKILEDVQYICILGKSGGYMVSQRFLARFFLLAFDNYGKESLFKILSTLLDIGFANYPQCILNSSSKVANGIISVYEKVLKDLPPTPTKSHYTFSLRDLSNILKGIFIVPPHKLTDIDSLCKLWVHECLRVFSDRLVDLNDKEMLLDIVKYSLMYNFNINWSTFIPTEPIFCNFINDKVYQEVTNVEKLKKFLNYECEEYSTNNTAGKMNLIFFDYAIKHICRISRVLLWNSGNMLLIGVGGSGRMSLTKLTAFVLKLDVYQIKLTKTYGTSEWSEDLKTILIATGQENKKLVFFLRDSDIIQESFLECINSILNTGYFSNLFSLDEISSIIESLKINKKYSQMSDQQRWDIFLSNIKRNLHIIMCMFPHGEVMRSRIRQFPALINCCVIDWFTEWPSDALNAVAEHFLHNKSIADTPERRKSVIACCVYFHESVRELSEKYFEEYKRHNYVTPTNYLHLLKNLKKLYKIKEDTTIKQTNKYSIGIQQLDLTQNYVQKLRSELLALKPILQQKTISAEETLWQIQKENQEADITRSIVASEQKASEEQTEIAEQIKKDCQTALANALPELEAAIKALDTIRRDDIDLVKTMRSPPDAVKLTLEALAIINNQKPIKMKDPENPNATIYDYFEAGKKMLSIPKFIKKLKTFDRESIEEETIFKLNPYIDLKKFHPDIVKYASSAAEGLCKWVRAMYKFYHVNKEVKPKKASLIIAENDLKEKVKVLKIKQEELRKVEEYITQLQNKLNLQIAETRTLSQEINKVEIQMDRAVKLIDQLGGEREAWTLKVKQYSKDMENLLGDVLMSAGVVSYMGPFIWSYREYCLNQKWGPFVNSTGNISCSNTFSLPTCVGEPVTIQKWTLYGLPSDKVSIENAIIIEHSSNYPLIIDPQGQASKWLKKMLGQSTKQVFRVKMESSDFIQILENCLLLGADLMIEDLKETIDPVLDPLLLKQFYLHEAEKVIKIGDVPRPYDDNFYLYLFTRLTNPHFSPEVSTKSTILNFCITEEGLGEQLLDLVCRKEIPKDTEDRNKLTVQTVEYIKTMQALEDKILELLKSGGSTILESEELIISLTKSKNLSTELEKKLANTKNAEQRIINFQGNYKPAAKLSAIIYFCITDLANIGTMYQYSMSWFINIFKKALSHAERSKDIAERVKNITLKFREMIYLGIYNSLQDSDRLLFVFLMSIRLMLYEKEIHPWQWRYFLTGICGIVEPIPNPTDFLSDKLWRDVVQLDIHIEGLKDHVEKNQIIWKNFVSSERHWVQLPTFEEFSQELPEPYAYTTMMTRLLIYRAIKPEALGVSIKCYVKSVLGENFLKPNIFSMAKIVAEATVLKPILFVLTGGHDPQGIIKRYTTESGIELKTASLGKGQGERAEKIIKEAILAGNWVLLQNCHLSLSWLPTLESILEQLTLDCKDNSKVNEHFRLILTTVPTEGFSSSIIQKSVKVIAQPPGGLCNSLLGIYANIENSKEETQFYESSEKPEVWKKLFFSLSFFHCVIRERGRFGPVGWNITYEFNDSDLGISSKQLMQMVNNFPNPPFEALIHLTASCNYGGRVTDDWDRRTLKEILLGFYHEEILDEKYTSLAPVPGYAIPCENGLQDIAIAIKEFPQVQSPEVFGLHPNAEISKSIREAYNLCSRLLALQPRALSISFDEQKSAIFSLSDTIVSKVVKPFDLALISVKYPVTYYDSMSTVLTQELARYNGLIEVIKSSLITLKKAYEGIVLITPEYEILGESLLKNEVPKLWKQASYSSCKSLVSWTDDLKKRIDFFNDWIEYGRPKVFWISGFFFTQSFLTAVLQEYARNNKLPIDTINFSFEVLDKEPDLLPESGALIKGLYLEGACWDGTSLSECKLRELYFEFPLIWLKPSNNLSIDHSQYYTCPVYRTLSRAGVLSTTGHSTNFILAVYLKTNVDPSHWVKRGVALFTQLDD</sequence>
<keyword evidence="18" id="KW-1185">Reference proteome</keyword>
<dbReference type="FunFam" id="1.20.920.30:FF:000002">
    <property type="entry name" value="Dynein axonemal heavy chain 3"/>
    <property type="match status" value="1"/>
</dbReference>
<evidence type="ECO:0000256" key="14">
    <source>
        <dbReference type="SAM" id="Coils"/>
    </source>
</evidence>
<keyword evidence="5" id="KW-0677">Repeat</keyword>
<feature type="compositionally biased region" description="Polar residues" evidence="15">
    <location>
        <begin position="16"/>
        <end position="28"/>
    </location>
</feature>
<dbReference type="GO" id="GO:0030286">
    <property type="term" value="C:dynein complex"/>
    <property type="evidence" value="ECO:0007669"/>
    <property type="project" value="UniProtKB-KW"/>
</dbReference>
<dbReference type="FunFam" id="1.10.8.710:FF:000001">
    <property type="entry name" value="Dynein axonemal heavy chain 2"/>
    <property type="match status" value="1"/>
</dbReference>
<dbReference type="InterPro" id="IPR013602">
    <property type="entry name" value="Dynein_heavy_linker"/>
</dbReference>
<dbReference type="FunFam" id="3.40.50.300:FF:000044">
    <property type="entry name" value="Dynein heavy chain 5, axonemal"/>
    <property type="match status" value="1"/>
</dbReference>
<dbReference type="InterPro" id="IPR043160">
    <property type="entry name" value="Dynein_C_barrel"/>
</dbReference>
<feature type="region of interest" description="Disordered" evidence="15">
    <location>
        <begin position="2101"/>
        <end position="2128"/>
    </location>
</feature>
<dbReference type="Pfam" id="PF22597">
    <property type="entry name" value="DYN_lid"/>
    <property type="match status" value="1"/>
</dbReference>
<evidence type="ECO:0000256" key="7">
    <source>
        <dbReference type="ARBA" id="ARBA00022840"/>
    </source>
</evidence>
<evidence type="ECO:0000256" key="3">
    <source>
        <dbReference type="ARBA" id="ARBA00022490"/>
    </source>
</evidence>
<dbReference type="InterPro" id="IPR042219">
    <property type="entry name" value="AAA_lid_11_sf"/>
</dbReference>
<dbReference type="GO" id="GO:0005874">
    <property type="term" value="C:microtubule"/>
    <property type="evidence" value="ECO:0007669"/>
    <property type="project" value="UniProtKB-KW"/>
</dbReference>
<keyword evidence="13" id="KW-0966">Cell projection</keyword>
<dbReference type="Pfam" id="PF12777">
    <property type="entry name" value="MT"/>
    <property type="match status" value="1"/>
</dbReference>
<feature type="domain" description="AAA+ ATPase" evidence="16">
    <location>
        <begin position="1876"/>
        <end position="2040"/>
    </location>
</feature>
<dbReference type="GO" id="GO:0008569">
    <property type="term" value="F:minus-end-directed microtubule motor activity"/>
    <property type="evidence" value="ECO:0007669"/>
    <property type="project" value="InterPro"/>
</dbReference>
<dbReference type="FunFam" id="1.20.58.1120:FF:000001">
    <property type="entry name" value="dynein heavy chain 2, axonemal"/>
    <property type="match status" value="1"/>
</dbReference>
<evidence type="ECO:0000259" key="16">
    <source>
        <dbReference type="SMART" id="SM00382"/>
    </source>
</evidence>
<dbReference type="Pfam" id="PF12775">
    <property type="entry name" value="AAA_7"/>
    <property type="match status" value="1"/>
</dbReference>
<dbReference type="Pfam" id="PF18198">
    <property type="entry name" value="AAA_lid_11"/>
    <property type="match status" value="1"/>
</dbReference>
<keyword evidence="12" id="KW-0206">Cytoskeleton</keyword>
<comment type="subcellular location">
    <subcellularLocation>
        <location evidence="1">Cytoplasm</location>
        <location evidence="1">Cytoskeleton</location>
        <location evidence="1">Cilium axoneme</location>
    </subcellularLocation>
</comment>
<feature type="coiled-coil region" evidence="14">
    <location>
        <begin position="141"/>
        <end position="168"/>
    </location>
</feature>
<dbReference type="Pfam" id="PF12781">
    <property type="entry name" value="AAA_9"/>
    <property type="match status" value="1"/>
</dbReference>
<evidence type="ECO:0000256" key="1">
    <source>
        <dbReference type="ARBA" id="ARBA00004430"/>
    </source>
</evidence>
<comment type="caution">
    <text evidence="17">The sequence shown here is derived from an EMBL/GenBank/DDBJ whole genome shotgun (WGS) entry which is preliminary data.</text>
</comment>
<dbReference type="Gene3D" id="3.20.180.20">
    <property type="entry name" value="Dynein heavy chain, N-terminal domain 2"/>
    <property type="match status" value="1"/>
</dbReference>
<dbReference type="InterPro" id="IPR042222">
    <property type="entry name" value="Dynein_2_N"/>
</dbReference>
<dbReference type="Pfam" id="PF03028">
    <property type="entry name" value="Dynein_heavy"/>
    <property type="match status" value="1"/>
</dbReference>
<dbReference type="Pfam" id="PF08393">
    <property type="entry name" value="DHC_N2"/>
    <property type="match status" value="1"/>
</dbReference>
<keyword evidence="4" id="KW-0493">Microtubule</keyword>
<dbReference type="Gene3D" id="1.20.140.100">
    <property type="entry name" value="Dynein heavy chain, N-terminal domain 2"/>
    <property type="match status" value="1"/>
</dbReference>
<name>A0A1R2BL06_9CILI</name>
<dbReference type="InterPro" id="IPR041658">
    <property type="entry name" value="AAA_lid_11"/>
</dbReference>
<keyword evidence="7" id="KW-0067">ATP-binding</keyword>
<evidence type="ECO:0000256" key="12">
    <source>
        <dbReference type="ARBA" id="ARBA00023212"/>
    </source>
</evidence>
<dbReference type="Gene3D" id="1.20.1270.280">
    <property type="match status" value="1"/>
</dbReference>
<dbReference type="Gene3D" id="3.40.50.300">
    <property type="entry name" value="P-loop containing nucleotide triphosphate hydrolases"/>
    <property type="match status" value="5"/>
</dbReference>
<feature type="coiled-coil region" evidence="14">
    <location>
        <begin position="3083"/>
        <end position="3120"/>
    </location>
</feature>
<evidence type="ECO:0000313" key="18">
    <source>
        <dbReference type="Proteomes" id="UP000187209"/>
    </source>
</evidence>
<keyword evidence="10" id="KW-0969">Cilium</keyword>
<gene>
    <name evidence="17" type="ORF">SteCoe_22920</name>
</gene>
<dbReference type="Gene3D" id="1.10.8.710">
    <property type="match status" value="1"/>
</dbReference>
<dbReference type="Gene3D" id="1.20.58.1120">
    <property type="match status" value="1"/>
</dbReference>
<dbReference type="GO" id="GO:0045505">
    <property type="term" value="F:dynein intermediate chain binding"/>
    <property type="evidence" value="ECO:0007669"/>
    <property type="project" value="InterPro"/>
</dbReference>
<dbReference type="Proteomes" id="UP000187209">
    <property type="component" value="Unassembled WGS sequence"/>
</dbReference>
<dbReference type="Pfam" id="PF12774">
    <property type="entry name" value="AAA_6"/>
    <property type="match status" value="1"/>
</dbReference>
<dbReference type="FunFam" id="3.40.50.300:FF:000049">
    <property type="entry name" value="Dynein, axonemal, heavy chain 5"/>
    <property type="match status" value="1"/>
</dbReference>
<dbReference type="Pfam" id="PF17852">
    <property type="entry name" value="Dynein_AAA_lid"/>
    <property type="match status" value="1"/>
</dbReference>
<proteinExistence type="inferred from homology"/>
<dbReference type="Gene3D" id="1.10.8.1220">
    <property type="match status" value="1"/>
</dbReference>
<evidence type="ECO:0000256" key="8">
    <source>
        <dbReference type="ARBA" id="ARBA00023017"/>
    </source>
</evidence>
<dbReference type="InterPro" id="IPR042228">
    <property type="entry name" value="Dynein_linker_3"/>
</dbReference>
<feature type="domain" description="AAA+ ATPase" evidence="16">
    <location>
        <begin position="2260"/>
        <end position="2404"/>
    </location>
</feature>
<dbReference type="Gene3D" id="1.20.920.20">
    <property type="match status" value="1"/>
</dbReference>
<dbReference type="SMART" id="SM00382">
    <property type="entry name" value="AAA"/>
    <property type="match status" value="3"/>
</dbReference>
<dbReference type="EMBL" id="MPUH01000573">
    <property type="protein sequence ID" value="OMJ77483.1"/>
    <property type="molecule type" value="Genomic_DNA"/>
</dbReference>
<feature type="region of interest" description="Disordered" evidence="15">
    <location>
        <begin position="1"/>
        <end position="28"/>
    </location>
</feature>
<evidence type="ECO:0000256" key="11">
    <source>
        <dbReference type="ARBA" id="ARBA00023175"/>
    </source>
</evidence>
<dbReference type="FunFam" id="1.20.140.100:FF:000001">
    <property type="entry name" value="dynein heavy chain 17, axonemal"/>
    <property type="match status" value="1"/>
</dbReference>
<evidence type="ECO:0000256" key="13">
    <source>
        <dbReference type="ARBA" id="ARBA00023273"/>
    </source>
</evidence>
<dbReference type="Pfam" id="PF18199">
    <property type="entry name" value="Dynein_C"/>
    <property type="match status" value="1"/>
</dbReference>
<dbReference type="InterPro" id="IPR041228">
    <property type="entry name" value="Dynein_C"/>
</dbReference>